<feature type="domain" description="NUA/TPR/MLP1-2-like" evidence="8">
    <location>
        <begin position="514"/>
        <end position="614"/>
    </location>
</feature>
<feature type="compositionally biased region" description="Low complexity" evidence="5">
    <location>
        <begin position="1864"/>
        <end position="1873"/>
    </location>
</feature>
<feature type="coiled-coil region" evidence="4">
    <location>
        <begin position="469"/>
        <end position="548"/>
    </location>
</feature>
<keyword evidence="2 4" id="KW-0175">Coiled coil</keyword>
<feature type="region of interest" description="Disordered" evidence="5">
    <location>
        <begin position="145"/>
        <end position="169"/>
    </location>
</feature>
<feature type="region of interest" description="Disordered" evidence="5">
    <location>
        <begin position="1076"/>
        <end position="1102"/>
    </location>
</feature>
<feature type="region of interest" description="Disordered" evidence="5">
    <location>
        <begin position="1195"/>
        <end position="1221"/>
    </location>
</feature>
<evidence type="ECO:0000256" key="5">
    <source>
        <dbReference type="SAM" id="MobiDB-lite"/>
    </source>
</evidence>
<evidence type="ECO:0000256" key="4">
    <source>
        <dbReference type="SAM" id="Coils"/>
    </source>
</evidence>
<feature type="compositionally biased region" description="Low complexity" evidence="5">
    <location>
        <begin position="145"/>
        <end position="156"/>
    </location>
</feature>
<sequence>MMKTRRKSKAAAAAAADPDNDPGSPAADDNQRLTVFIPSDVDVDTLSNLLPETSITSQSPEGIIELYRRLIDLASKLDVAVRERDEERAEVERMEVEMDQALQDKESLTKELEGSSEALQTELKQVKQQRDELLTSQAALQAQISSLSTSQTSSSTEVDNLKHRVEDTEREKRDLVGVISRMKQDDSQRQEEIQHLRANLKEARHEYQTLESQVRELRSSETSTKFKLESLTQQLQLSQAEAERTNAELTAKSEEYSKHRRTKHAELVTLQANFDALTQTHASTQATLKALQSTHTAQTHQLTQALARVQDLTGQLADQEATYASEAKNLRRLVDMMEEREIKAKQVVDNIEREWADVGDKADRREAVLRDEVQRERKAREEAESRTERLEEVLERMGRGDLPVPGPRTLDLTTDGLMGLSPTVAMVSKAQKSGKTFTEVYADYVRLQDEFAKKCAEYERMDQTLAAVLAQIEERAPILSQQRAEYERLQSEASHLAAQLAQALADRDSQATLAQENSQKLARSTRENDLLQQQLTDLGRQIQNLLREIGRRDDPSIPSDADIEMLAAAPAETIDGVITNNLVLFQSIGQLQEQNQKLLKIVRELGDKMEGEERDYREAMEREQGEAVREAHEAMQELADQLERQKSSSDTIIKAYVKERDALKAMLARVEHGGAATNGMSGDANGFGEGLPPNSNDMAKELAEMQNQFETYRTEMGVDSVRLREELLGSQREVGQLGAALAKANARIEYLSDRHRMSQDQFSVHGREIEDLTKRNQQLFDQWTRIDIECSRATEDLQTANGRIEQLRNECANLRAEKKIWESVQIRLVEENKTLAMERSHLSDLMGNVQKMHNDLENSGANDRRRLENQVQMYEGQNQDLRVQLSLERDATRHVTLQKEIEVKELQTRLDKTVQDFSKTRESLVGAETSKTHLEQRVEELARQLQGNEEKLAVYERRSSVAGIAQHMDQDLSREQQLEAEFRQISEGNEAALNSLNATHEEYKSSTEAQIARHEVVVDEPTLQSEYKAIQEKLTAVQQELAQFNAKYSELQKSFDTERTAWTNDKRVLEDAIVDLGTSEKHSESDRTSRENEVRQQEDRAKAAEERYAQEVVAHAESIKAVDSLKKQLSTVQATARDHQTAAETAIAKLTTSESSWALQKDALDKEVSDLNRRCQDLTSQNSLLHQHLESVSSQAARIRQAAESSTSASGEGESADDTDTKLSELRSVVAYLRKEKEIVDLQLELSKQENTRLKAQIEHLTQTLNDTRASLSEERERAVETAASAAQHAELLERINQLNILRESNATLRTDCENHAKRSRELEAKLKQLSAQLNPAKEQARVAQAELEARASQMARLEEENRKWQERNTQLLSKYDRIDPAEVQSLKDEIEQLKTQVAADESLKEEQEKAFQEQQTHTEAVEKNLRTYKESYAKNRESFQARLGQMNAEKSAAATEKQALVTKIAALESEIKTLQESKASSDGDKAASIQNSSAELAAQAETIAALRTERDALLAEKSTWVATASASAPASADVEEAQRLWETQKAELTQARDAAQTEAKDSEKKYVDMKAAHDKLMLRARALAQAQHKAAETQAAAVAAAVAEAKSQVPSSTEALPEDVAKKHADELQALQDSLSAKHAAELKAAVDAARAETPAAAPSAPPADVEALIAAAIAKHDEDLEKSRADEINAAVERGRAESASRAKVKDQQLVKAQKKVKDLEAQILAWQKEGIVPNPPTPSASTPSLSASASAPAPATATASTSTSDSASTAKPAGVARGGAPAAAARGGVPAVATRGAAPGATRGGATARGAAPRARGNGLSIRGGATRTPPVASTSATAAPPAAGVQIMGAAKRPREEGAADSAAEASLAKRLKPAEPAAKPPVTLRRPAPP</sequence>
<feature type="compositionally biased region" description="Basic and acidic residues" evidence="5">
    <location>
        <begin position="1078"/>
        <end position="1102"/>
    </location>
</feature>
<feature type="compositionally biased region" description="Low complexity" evidence="5">
    <location>
        <begin position="10"/>
        <end position="28"/>
    </location>
</feature>
<feature type="coiled-coil region" evidence="4">
    <location>
        <begin position="1027"/>
        <end position="1054"/>
    </location>
</feature>
<evidence type="ECO:0000256" key="2">
    <source>
        <dbReference type="ARBA" id="ARBA00023054"/>
    </source>
</evidence>
<feature type="domain" description="Nucleoprotein TPR/MLP1-2" evidence="6">
    <location>
        <begin position="1066"/>
        <end position="1192"/>
    </location>
</feature>
<dbReference type="InterPro" id="IPR012929">
    <property type="entry name" value="Nucleoprot-TPR/MLP1-2_dom"/>
</dbReference>
<feature type="coiled-coil region" evidence="4">
    <location>
        <begin position="1232"/>
        <end position="1278"/>
    </location>
</feature>
<evidence type="ECO:0000259" key="8">
    <source>
        <dbReference type="Pfam" id="PF25785"/>
    </source>
</evidence>
<dbReference type="Proteomes" id="UP001215598">
    <property type="component" value="Unassembled WGS sequence"/>
</dbReference>
<keyword evidence="10" id="KW-1185">Reference proteome</keyword>
<accession>A0AAD7KFP7</accession>
<dbReference type="InterPro" id="IPR057577">
    <property type="entry name" value="Nucleoprot-TPR/MLP1_dom"/>
</dbReference>
<comment type="caution">
    <text evidence="9">The sequence shown here is derived from an EMBL/GenBank/DDBJ whole genome shotgun (WGS) entry which is preliminary data.</text>
</comment>
<gene>
    <name evidence="9" type="ORF">B0H16DRAFT_1657935</name>
</gene>
<feature type="coiled-coil region" evidence="4">
    <location>
        <begin position="1306"/>
        <end position="1411"/>
    </location>
</feature>
<dbReference type="GO" id="GO:0005643">
    <property type="term" value="C:nuclear pore"/>
    <property type="evidence" value="ECO:0007669"/>
    <property type="project" value="TreeGrafter"/>
</dbReference>
<evidence type="ECO:0000313" key="10">
    <source>
        <dbReference type="Proteomes" id="UP001215598"/>
    </source>
</evidence>
<feature type="coiled-coil region" evidence="4">
    <location>
        <begin position="1705"/>
        <end position="1732"/>
    </location>
</feature>
<comment type="subcellular location">
    <subcellularLocation>
        <location evidence="1">Nucleus</location>
    </subcellularLocation>
</comment>
<feature type="coiled-coil region" evidence="4">
    <location>
        <begin position="1458"/>
        <end position="1517"/>
    </location>
</feature>
<dbReference type="GO" id="GO:0006606">
    <property type="term" value="P:protein import into nucleus"/>
    <property type="evidence" value="ECO:0007669"/>
    <property type="project" value="InterPro"/>
</dbReference>
<feature type="compositionally biased region" description="Basic and acidic residues" evidence="5">
    <location>
        <begin position="159"/>
        <end position="169"/>
    </location>
</feature>
<organism evidence="9 10">
    <name type="scientific">Mycena metata</name>
    <dbReference type="NCBI Taxonomy" id="1033252"/>
    <lineage>
        <taxon>Eukaryota</taxon>
        <taxon>Fungi</taxon>
        <taxon>Dikarya</taxon>
        <taxon>Basidiomycota</taxon>
        <taxon>Agaricomycotina</taxon>
        <taxon>Agaricomycetes</taxon>
        <taxon>Agaricomycetidae</taxon>
        <taxon>Agaricales</taxon>
        <taxon>Marasmiineae</taxon>
        <taxon>Mycenaceae</taxon>
        <taxon>Mycena</taxon>
    </lineage>
</organism>
<evidence type="ECO:0000259" key="7">
    <source>
        <dbReference type="Pfam" id="PF25481"/>
    </source>
</evidence>
<name>A0AAD7KFP7_9AGAR</name>
<feature type="coiled-coil region" evidence="4">
    <location>
        <begin position="588"/>
        <end position="648"/>
    </location>
</feature>
<dbReference type="PANTHER" id="PTHR18898:SF2">
    <property type="entry name" value="NUCLEOPROTEIN TPR"/>
    <property type="match status" value="1"/>
</dbReference>
<dbReference type="EMBL" id="JARKIB010000002">
    <property type="protein sequence ID" value="KAJ7784282.1"/>
    <property type="molecule type" value="Genomic_DNA"/>
</dbReference>
<reference evidence="9" key="1">
    <citation type="submission" date="2023-03" db="EMBL/GenBank/DDBJ databases">
        <title>Massive genome expansion in bonnet fungi (Mycena s.s.) driven by repeated elements and novel gene families across ecological guilds.</title>
        <authorList>
            <consortium name="Lawrence Berkeley National Laboratory"/>
            <person name="Harder C.B."/>
            <person name="Miyauchi S."/>
            <person name="Viragh M."/>
            <person name="Kuo A."/>
            <person name="Thoen E."/>
            <person name="Andreopoulos B."/>
            <person name="Lu D."/>
            <person name="Skrede I."/>
            <person name="Drula E."/>
            <person name="Henrissat B."/>
            <person name="Morin E."/>
            <person name="Kohler A."/>
            <person name="Barry K."/>
            <person name="LaButti K."/>
            <person name="Morin E."/>
            <person name="Salamov A."/>
            <person name="Lipzen A."/>
            <person name="Mereny Z."/>
            <person name="Hegedus B."/>
            <person name="Baldrian P."/>
            <person name="Stursova M."/>
            <person name="Weitz H."/>
            <person name="Taylor A."/>
            <person name="Grigoriev I.V."/>
            <person name="Nagy L.G."/>
            <person name="Martin F."/>
            <person name="Kauserud H."/>
        </authorList>
    </citation>
    <scope>NUCLEOTIDE SEQUENCE</scope>
    <source>
        <strain evidence="9">CBHHK182m</strain>
    </source>
</reference>
<evidence type="ECO:0000256" key="3">
    <source>
        <dbReference type="ARBA" id="ARBA00023242"/>
    </source>
</evidence>
<dbReference type="GO" id="GO:0017056">
    <property type="term" value="F:structural constituent of nuclear pore"/>
    <property type="evidence" value="ECO:0007669"/>
    <property type="project" value="TreeGrafter"/>
</dbReference>
<feature type="compositionally biased region" description="Low complexity" evidence="5">
    <location>
        <begin position="1829"/>
        <end position="1847"/>
    </location>
</feature>
<dbReference type="GO" id="GO:0006406">
    <property type="term" value="P:mRNA export from nucleus"/>
    <property type="evidence" value="ECO:0007669"/>
    <property type="project" value="TreeGrafter"/>
</dbReference>
<dbReference type="Gene3D" id="1.10.287.1490">
    <property type="match status" value="1"/>
</dbReference>
<feature type="region of interest" description="Disordered" evidence="5">
    <location>
        <begin position="1"/>
        <end position="31"/>
    </location>
</feature>
<dbReference type="Pfam" id="PF25481">
    <property type="entry name" value="Nucleoprot-TPR"/>
    <property type="match status" value="1"/>
</dbReference>
<dbReference type="Pfam" id="PF25785">
    <property type="entry name" value="TPR"/>
    <property type="match status" value="1"/>
</dbReference>
<feature type="coiled-coil region" evidence="4">
    <location>
        <begin position="790"/>
        <end position="824"/>
    </location>
</feature>
<evidence type="ECO:0000313" key="9">
    <source>
        <dbReference type="EMBL" id="KAJ7784282.1"/>
    </source>
</evidence>
<feature type="coiled-coil region" evidence="4">
    <location>
        <begin position="302"/>
        <end position="400"/>
    </location>
</feature>
<protein>
    <recommendedName>
        <fullName evidence="11">Nucleoprotein TPR/MLP1 domain-containing protein</fullName>
    </recommendedName>
</protein>
<keyword evidence="3" id="KW-0539">Nucleus</keyword>
<dbReference type="InterPro" id="IPR057974">
    <property type="entry name" value="NUA/TPR/MLP1-2-like_dom"/>
</dbReference>
<proteinExistence type="predicted"/>
<feature type="domain" description="Nucleoprotein TPR/MPL1" evidence="7">
    <location>
        <begin position="219"/>
        <end position="295"/>
    </location>
</feature>
<evidence type="ECO:0000256" key="1">
    <source>
        <dbReference type="ARBA" id="ARBA00004123"/>
    </source>
</evidence>
<evidence type="ECO:0000259" key="6">
    <source>
        <dbReference type="Pfam" id="PF07926"/>
    </source>
</evidence>
<dbReference type="PANTHER" id="PTHR18898">
    <property type="entry name" value="NUCLEOPROTEIN TPR-RELATED"/>
    <property type="match status" value="1"/>
</dbReference>
<feature type="coiled-coil region" evidence="4">
    <location>
        <begin position="1546"/>
        <end position="1573"/>
    </location>
</feature>
<dbReference type="Pfam" id="PF07926">
    <property type="entry name" value="TPR_MLP1_2"/>
    <property type="match status" value="1"/>
</dbReference>
<feature type="compositionally biased region" description="Low complexity" evidence="5">
    <location>
        <begin position="1202"/>
        <end position="1213"/>
    </location>
</feature>
<feature type="compositionally biased region" description="Low complexity" evidence="5">
    <location>
        <begin position="1742"/>
        <end position="1820"/>
    </location>
</feature>
<evidence type="ECO:0008006" key="11">
    <source>
        <dbReference type="Google" id="ProtNLM"/>
    </source>
</evidence>
<feature type="region of interest" description="Disordered" evidence="5">
    <location>
        <begin position="1733"/>
        <end position="1895"/>
    </location>
</feature>
<feature type="coiled-coil region" evidence="4">
    <location>
        <begin position="924"/>
        <end position="958"/>
    </location>
</feature>